<dbReference type="Gene3D" id="1.10.10.1600">
    <property type="entry name" value="Bacterial DNA polymerase III alpha subunit, thumb domain"/>
    <property type="match status" value="1"/>
</dbReference>
<dbReference type="GO" id="GO:0008408">
    <property type="term" value="F:3'-5' exonuclease activity"/>
    <property type="evidence" value="ECO:0007669"/>
    <property type="project" value="InterPro"/>
</dbReference>
<evidence type="ECO:0000256" key="4">
    <source>
        <dbReference type="ARBA" id="ARBA00019114"/>
    </source>
</evidence>
<comment type="subcellular location">
    <subcellularLocation>
        <location evidence="1">Cytoplasm</location>
    </subcellularLocation>
</comment>
<dbReference type="Pfam" id="PF02811">
    <property type="entry name" value="PHP"/>
    <property type="match status" value="1"/>
</dbReference>
<dbReference type="Proteomes" id="UP000199136">
    <property type="component" value="Unassembled WGS sequence"/>
</dbReference>
<comment type="similarity">
    <text evidence="2">Belongs to the DNA polymerase type-C family. DnaE subfamily.</text>
</comment>
<comment type="catalytic activity">
    <reaction evidence="11">
        <text>DNA(n) + a 2'-deoxyribonucleoside 5'-triphosphate = DNA(n+1) + diphosphate</text>
        <dbReference type="Rhea" id="RHEA:22508"/>
        <dbReference type="Rhea" id="RHEA-COMP:17339"/>
        <dbReference type="Rhea" id="RHEA-COMP:17340"/>
        <dbReference type="ChEBI" id="CHEBI:33019"/>
        <dbReference type="ChEBI" id="CHEBI:61560"/>
        <dbReference type="ChEBI" id="CHEBI:173112"/>
        <dbReference type="EC" id="2.7.7.7"/>
    </reaction>
</comment>
<evidence type="ECO:0000313" key="13">
    <source>
        <dbReference type="EMBL" id="SFQ22848.1"/>
    </source>
</evidence>
<evidence type="ECO:0000256" key="9">
    <source>
        <dbReference type="ARBA" id="ARBA00025611"/>
    </source>
</evidence>
<evidence type="ECO:0000256" key="1">
    <source>
        <dbReference type="ARBA" id="ARBA00004496"/>
    </source>
</evidence>
<dbReference type="InterPro" id="IPR016195">
    <property type="entry name" value="Pol/histidinol_Pase-like"/>
</dbReference>
<keyword evidence="14" id="KW-1185">Reference proteome</keyword>
<evidence type="ECO:0000256" key="6">
    <source>
        <dbReference type="ARBA" id="ARBA00022695"/>
    </source>
</evidence>
<dbReference type="SMART" id="SM00481">
    <property type="entry name" value="POLIIIAc"/>
    <property type="match status" value="1"/>
</dbReference>
<dbReference type="STRING" id="82801.SAMN04488506_1080"/>
<dbReference type="Pfam" id="PF01336">
    <property type="entry name" value="tRNA_anti-codon"/>
    <property type="match status" value="1"/>
</dbReference>
<dbReference type="Pfam" id="PF17657">
    <property type="entry name" value="DNA_pol3_finger"/>
    <property type="match status" value="1"/>
</dbReference>
<dbReference type="CDD" id="cd04485">
    <property type="entry name" value="DnaE_OBF"/>
    <property type="match status" value="1"/>
</dbReference>
<comment type="subunit">
    <text evidence="10">DNA polymerase III contains a core (composed of alpha, epsilon and theta chains) that associates with a tau subunit. This core dimerizes to form the POLIII' complex. PolIII' associates with the gamma complex (composed of gamma, delta, delta', psi and chi chains) and with the beta chain to form the complete DNA polymerase III complex.</text>
</comment>
<accession>A0A1I5WTF2</accession>
<dbReference type="InterPro" id="IPR004013">
    <property type="entry name" value="PHP_dom"/>
</dbReference>
<dbReference type="PANTHER" id="PTHR32294">
    <property type="entry name" value="DNA POLYMERASE III SUBUNIT ALPHA"/>
    <property type="match status" value="1"/>
</dbReference>
<dbReference type="SUPFAM" id="SSF89550">
    <property type="entry name" value="PHP domain-like"/>
    <property type="match status" value="1"/>
</dbReference>
<keyword evidence="8" id="KW-0239">DNA-directed DNA polymerase</keyword>
<evidence type="ECO:0000259" key="12">
    <source>
        <dbReference type="SMART" id="SM00481"/>
    </source>
</evidence>
<dbReference type="NCBIfam" id="TIGR00594">
    <property type="entry name" value="polc"/>
    <property type="match status" value="1"/>
</dbReference>
<dbReference type="RefSeq" id="WP_092480129.1">
    <property type="nucleotide sequence ID" value="NZ_FOXW01000003.1"/>
</dbReference>
<dbReference type="OrthoDB" id="9803237at2"/>
<evidence type="ECO:0000256" key="10">
    <source>
        <dbReference type="ARBA" id="ARBA00026073"/>
    </source>
</evidence>
<evidence type="ECO:0000256" key="2">
    <source>
        <dbReference type="ARBA" id="ARBA00009496"/>
    </source>
</evidence>
<keyword evidence="6" id="KW-0548">Nucleotidyltransferase</keyword>
<dbReference type="InterPro" id="IPR029460">
    <property type="entry name" value="DNAPol_HHH"/>
</dbReference>
<dbReference type="GO" id="GO:0003887">
    <property type="term" value="F:DNA-directed DNA polymerase activity"/>
    <property type="evidence" value="ECO:0007669"/>
    <property type="project" value="UniProtKB-KW"/>
</dbReference>
<dbReference type="InterPro" id="IPR004805">
    <property type="entry name" value="DnaE2/DnaE/PolC"/>
</dbReference>
<dbReference type="NCBIfam" id="NF004226">
    <property type="entry name" value="PRK05673.1"/>
    <property type="match status" value="1"/>
</dbReference>
<protein>
    <recommendedName>
        <fullName evidence="4">DNA polymerase III subunit alpha</fullName>
        <ecNumber evidence="3">2.7.7.7</ecNumber>
    </recommendedName>
</protein>
<dbReference type="GO" id="GO:0005737">
    <property type="term" value="C:cytoplasm"/>
    <property type="evidence" value="ECO:0007669"/>
    <property type="project" value="UniProtKB-SubCell"/>
</dbReference>
<dbReference type="InterPro" id="IPR004365">
    <property type="entry name" value="NA-bd_OB_tRNA"/>
</dbReference>
<evidence type="ECO:0000313" key="14">
    <source>
        <dbReference type="Proteomes" id="UP000199136"/>
    </source>
</evidence>
<evidence type="ECO:0000256" key="3">
    <source>
        <dbReference type="ARBA" id="ARBA00012417"/>
    </source>
</evidence>
<organism evidence="13 14">
    <name type="scientific">Desemzia incerta</name>
    <dbReference type="NCBI Taxonomy" id="82801"/>
    <lineage>
        <taxon>Bacteria</taxon>
        <taxon>Bacillati</taxon>
        <taxon>Bacillota</taxon>
        <taxon>Bacilli</taxon>
        <taxon>Lactobacillales</taxon>
        <taxon>Carnobacteriaceae</taxon>
        <taxon>Desemzia</taxon>
    </lineage>
</organism>
<keyword evidence="5" id="KW-0808">Transferase</keyword>
<dbReference type="InterPro" id="IPR003141">
    <property type="entry name" value="Pol/His_phosphatase_N"/>
</dbReference>
<dbReference type="GO" id="GO:0003676">
    <property type="term" value="F:nucleic acid binding"/>
    <property type="evidence" value="ECO:0007669"/>
    <property type="project" value="InterPro"/>
</dbReference>
<feature type="domain" description="Polymerase/histidinol phosphatase N-terminal" evidence="12">
    <location>
        <begin position="4"/>
        <end position="71"/>
    </location>
</feature>
<gene>
    <name evidence="13" type="ORF">SAMN04488506_1080</name>
</gene>
<dbReference type="EC" id="2.7.7.7" evidence="3"/>
<dbReference type="Pfam" id="PF14579">
    <property type="entry name" value="HHH_6"/>
    <property type="match status" value="1"/>
</dbReference>
<dbReference type="PANTHER" id="PTHR32294:SF0">
    <property type="entry name" value="DNA POLYMERASE III SUBUNIT ALPHA"/>
    <property type="match status" value="1"/>
</dbReference>
<comment type="function">
    <text evidence="9">DNA polymerase III is a complex, multichain enzyme responsible for most of the replicative synthesis in bacteria. This DNA polymerase also exhibits 3' to 5' exonuclease activity. The alpha chain is the DNA polymerase.</text>
</comment>
<dbReference type="Gene3D" id="3.20.20.140">
    <property type="entry name" value="Metal-dependent hydrolases"/>
    <property type="match status" value="1"/>
</dbReference>
<dbReference type="InterPro" id="IPR041931">
    <property type="entry name" value="DNA_pol3_alpha_thumb_dom"/>
</dbReference>
<dbReference type="InterPro" id="IPR040982">
    <property type="entry name" value="DNA_pol3_finger"/>
</dbReference>
<dbReference type="AlphaFoldDB" id="A0A1I5WTF2"/>
<dbReference type="EMBL" id="FOXW01000003">
    <property type="protein sequence ID" value="SFQ22848.1"/>
    <property type="molecule type" value="Genomic_DNA"/>
</dbReference>
<dbReference type="Gene3D" id="1.10.150.870">
    <property type="match status" value="1"/>
</dbReference>
<dbReference type="Pfam" id="PF07733">
    <property type="entry name" value="DNA_pol3_alpha"/>
    <property type="match status" value="1"/>
</dbReference>
<name>A0A1I5WTF2_9LACT</name>
<evidence type="ECO:0000256" key="11">
    <source>
        <dbReference type="ARBA" id="ARBA00049244"/>
    </source>
</evidence>
<reference evidence="13 14" key="1">
    <citation type="submission" date="2016-10" db="EMBL/GenBank/DDBJ databases">
        <authorList>
            <person name="de Groot N.N."/>
        </authorList>
    </citation>
    <scope>NUCLEOTIDE SEQUENCE [LARGE SCALE GENOMIC DNA]</scope>
    <source>
        <strain evidence="13 14">DSM 20581</strain>
    </source>
</reference>
<evidence type="ECO:0000256" key="5">
    <source>
        <dbReference type="ARBA" id="ARBA00022679"/>
    </source>
</evidence>
<sequence length="1109" mass="125673">MSFVPLQVKSAYSLLQSTLSVEGLVGAAKKRGYQSLALTDHNVLYGAVDFYKLCLKHQLKPIIGLTLDMQGIIETEHSFPLVLLAETNQGYKHLVALSTKKMIEPETLFSPNDLAPYSEGLIALTPGITGEIEQYLLADKIEEAEKIIAAYKRLFSPEHFYLGIQLHEELMPIKDALLQTAKENDLKTAALTDVQYLNEEDAFSLKVLKAIDKGEQLEEHQKVLTGTRHLGEPDQVEQQFVTAGLAEAVQQTRNIADRIKIEIPLQQRLLPKYPIQTTDTTSAFLKQLCLDGLKKRVPEADARYFKRLEHELTVIQKMGFEDYFLIVWDVMAYAHRAKIVTGAGRGSAAGSLVSYVLEITDVDPIEYNLLFERFLNEERYNMPDIDLDFPDNRREEVLQYVKEKYGKDHVAQIITFGTLAAKMALRDTARVFGLKQDESNEWSKAIPNQLGITLEEAYKKSSALQQLVKQSERNQLIFKTAKNIEGLPRHASTHAAGVVISDQKLSSIIPLQSGSSSIALTQYAMGNVEEIGLLKMDFLGLKNLTILGDALKTVEYDTGKQIRLQDIPMDDKETLELFQKADTVGIFQFESNGIKNVLRKLHPESLEDIAAVNALYRPGPMEQIDVFIKRKKGELAMEYPHESLKDILNVTYGVMVYQEQVMQVASKMAGYSLGQADILRRAIGKKKKELIDAERVHFTAGAADKGYPEQDARQVYDYIERFANYGFNRSHSIAYSFIGYQMAYIKVHYPQAFYIALLNSALHNSNKVKEYLLEAKKKKIDVYHPDINASYGRFTKKDAGILFGLSSIKGLRRDYVAEIIQNRKANGVYKDFIDFLRRMDTKWVKEDYILPLIYVGAFDGFRYSRGTLLNSLESILTSVKFSGNNIGLFDVLQPKYEEAPDLTPQEKLEAENTYLGVYLSGHPTEKYEDILKSKQGIYVKDAVENQKIRLVGQVKDVKKITTKKGEPMAFMTVSDTTGDISLTLFPTVYRKYIQCVVQNKVLYVEGKTEVRQGQGLQILVSHLKEAAEIEEEKKVKKCFVRIEQQYEDGETLNRLKELFTEHSGSIPVILYYMRTNKKLGLQEAFWVNESSDLVKSVEELLGKGNIIID</sequence>
<keyword evidence="7" id="KW-0235">DNA replication</keyword>
<evidence type="ECO:0000256" key="7">
    <source>
        <dbReference type="ARBA" id="ARBA00022705"/>
    </source>
</evidence>
<dbReference type="InterPro" id="IPR011708">
    <property type="entry name" value="DNA_pol3_alpha_NTPase_dom"/>
</dbReference>
<evidence type="ECO:0000256" key="8">
    <source>
        <dbReference type="ARBA" id="ARBA00022932"/>
    </source>
</evidence>
<dbReference type="GO" id="GO:0006260">
    <property type="term" value="P:DNA replication"/>
    <property type="evidence" value="ECO:0007669"/>
    <property type="project" value="UniProtKB-KW"/>
</dbReference>
<proteinExistence type="inferred from homology"/>